<evidence type="ECO:0000256" key="1">
    <source>
        <dbReference type="ARBA" id="ARBA00022729"/>
    </source>
</evidence>
<dbReference type="GO" id="GO:0005576">
    <property type="term" value="C:extracellular region"/>
    <property type="evidence" value="ECO:0007669"/>
    <property type="project" value="InterPro"/>
</dbReference>
<dbReference type="GO" id="GO:0016787">
    <property type="term" value="F:hydrolase activity"/>
    <property type="evidence" value="ECO:0007669"/>
    <property type="project" value="UniProtKB-KW"/>
</dbReference>
<dbReference type="PANTHER" id="PTHR43037:SF1">
    <property type="entry name" value="BLL1128 PROTEIN"/>
    <property type="match status" value="1"/>
</dbReference>
<name>A0A1D8AF83_9SPHN</name>
<dbReference type="Proteomes" id="UP000094626">
    <property type="component" value="Plasmid pSA2"/>
</dbReference>
<dbReference type="RefSeq" id="WP_008829146.1">
    <property type="nucleotide sequence ID" value="NZ_CP017077.1"/>
</dbReference>
<geneLocation type="plasmid" evidence="3 4">
    <name>pSA2</name>
</geneLocation>
<dbReference type="InterPro" id="IPR050955">
    <property type="entry name" value="Plant_Biomass_Hydrol_Est"/>
</dbReference>
<keyword evidence="3" id="KW-0614">Plasmid</keyword>
<gene>
    <name evidence="3" type="ORF">BES08_28625</name>
</gene>
<dbReference type="NCBIfam" id="TIGR01840">
    <property type="entry name" value="esterase_phb"/>
    <property type="match status" value="1"/>
</dbReference>
<evidence type="ECO:0008006" key="5">
    <source>
        <dbReference type="Google" id="ProtNLM"/>
    </source>
</evidence>
<keyword evidence="1" id="KW-0732">Signal</keyword>
<dbReference type="OrthoDB" id="9767239at2"/>
<keyword evidence="2" id="KW-0378">Hydrolase</keyword>
<keyword evidence="4" id="KW-1185">Reference proteome</keyword>
<accession>A0A1D8AF83</accession>
<dbReference type="Gene3D" id="3.40.50.1820">
    <property type="entry name" value="alpha/beta hydrolase"/>
    <property type="match status" value="1"/>
</dbReference>
<reference evidence="4" key="1">
    <citation type="journal article" date="2017" name="J. Biotechnol.">
        <title>Complete genome sequence of Novosphingobium resinovorum SA1, a versatile xenobiotic-degrading bacterium capable of utilizing sulfanilic acid.</title>
        <authorList>
            <person name="Hegedus B."/>
            <person name="Kos P.B."/>
            <person name="Balint B."/>
            <person name="Maroti G."/>
            <person name="Gan H.M."/>
            <person name="Perei K."/>
            <person name="Rakhely G."/>
        </authorList>
    </citation>
    <scope>NUCLEOTIDE SEQUENCE [LARGE SCALE GENOMIC DNA]</scope>
    <source>
        <strain evidence="4">SA1</strain>
    </source>
</reference>
<dbReference type="Pfam" id="PF10503">
    <property type="entry name" value="Esterase_PHB"/>
    <property type="match status" value="1"/>
</dbReference>
<proteinExistence type="predicted"/>
<protein>
    <recommendedName>
        <fullName evidence="5">PHB depolymerase family esterase</fullName>
    </recommendedName>
</protein>
<organism evidence="3 4">
    <name type="scientific">Novosphingobium resinovorum</name>
    <dbReference type="NCBI Taxonomy" id="158500"/>
    <lineage>
        <taxon>Bacteria</taxon>
        <taxon>Pseudomonadati</taxon>
        <taxon>Pseudomonadota</taxon>
        <taxon>Alphaproteobacteria</taxon>
        <taxon>Sphingomonadales</taxon>
        <taxon>Sphingomonadaceae</taxon>
        <taxon>Novosphingobium</taxon>
    </lineage>
</organism>
<dbReference type="AlphaFoldDB" id="A0A1D8AF83"/>
<evidence type="ECO:0000313" key="4">
    <source>
        <dbReference type="Proteomes" id="UP000094626"/>
    </source>
</evidence>
<dbReference type="InterPro" id="IPR029058">
    <property type="entry name" value="AB_hydrolase_fold"/>
</dbReference>
<dbReference type="InterPro" id="IPR010126">
    <property type="entry name" value="Esterase_phb"/>
</dbReference>
<dbReference type="PANTHER" id="PTHR43037">
    <property type="entry name" value="UNNAMED PRODUCT-RELATED"/>
    <property type="match status" value="1"/>
</dbReference>
<sequence length="387" mass="41316">MRKISDTISRLAALRAARAENGFIPTSSRLTPLSDFGPNPGGLSGFVYIPHTLGANAALVVVLHGCTQNAGGYDIGAGWSDMADRYGFAVLFPEQQRQNNPNLCFNWFAPGDNRRGAGEAYSIRQMVAAVTARHGLDPARVFVTGLSAGGAMTAVMLAAYPEVFAGGAIIAGLPYASAATVSQAFDRMRGHGMPSALELTARVRDASDHAGPWPTLSIWHGTADATVRHGNAQAIIDQWRPLHGARTAPDHVETIGAHTRRAWTDASGREVIEEYAIHGMGHGTPLDTLSEEGCGASGAYMLEAKISSTQLICRFWGLAQASERRAASIVTKPAPAPREQEPANDLVGNAMPQIFARRPFIHDQHAHRTAGVRKVIEDALRSAGLMR</sequence>
<evidence type="ECO:0000256" key="2">
    <source>
        <dbReference type="ARBA" id="ARBA00022801"/>
    </source>
</evidence>
<dbReference type="KEGG" id="nre:BES08_28625"/>
<dbReference type="SUPFAM" id="SSF53474">
    <property type="entry name" value="alpha/beta-Hydrolases"/>
    <property type="match status" value="2"/>
</dbReference>
<evidence type="ECO:0000313" key="3">
    <source>
        <dbReference type="EMBL" id="AOR80773.1"/>
    </source>
</evidence>
<dbReference type="EMBL" id="CP017077">
    <property type="protein sequence ID" value="AOR80773.1"/>
    <property type="molecule type" value="Genomic_DNA"/>
</dbReference>